<feature type="signal peptide" evidence="2">
    <location>
        <begin position="1"/>
        <end position="26"/>
    </location>
</feature>
<sequence>MKTRKILPIGFLALTLLGSGAMTATAQNKVPAEDIATAQSERSEYRKVKDGHHGKRRGGKRGEMMRTLFSAADGDGDGALTQGEIDSYRAAKLSQADASGDGALSIAEFDTLYREITRTRMVDVFQDFDADGDGQISTQEMDARFGNVVQRMDRDDDGVLTLKERGRRG</sequence>
<feature type="region of interest" description="Disordered" evidence="1">
    <location>
        <begin position="42"/>
        <end position="62"/>
    </location>
</feature>
<feature type="domain" description="EF-hand" evidence="3">
    <location>
        <begin position="116"/>
        <end position="151"/>
    </location>
</feature>
<keyword evidence="2" id="KW-0732">Signal</keyword>
<dbReference type="EMBL" id="CP143423">
    <property type="protein sequence ID" value="WVX51011.1"/>
    <property type="molecule type" value="Genomic_DNA"/>
</dbReference>
<protein>
    <recommendedName>
        <fullName evidence="3">EF-hand domain-containing protein</fullName>
    </recommendedName>
</protein>
<feature type="compositionally biased region" description="Basic residues" evidence="1">
    <location>
        <begin position="49"/>
        <end position="59"/>
    </location>
</feature>
<evidence type="ECO:0000256" key="2">
    <source>
        <dbReference type="SAM" id="SignalP"/>
    </source>
</evidence>
<dbReference type="Pfam" id="PF13202">
    <property type="entry name" value="EF-hand_5"/>
    <property type="match status" value="3"/>
</dbReference>
<keyword evidence="5" id="KW-1185">Reference proteome</keyword>
<reference evidence="4 5" key="1">
    <citation type="submission" date="2015-07" db="EMBL/GenBank/DDBJ databases">
        <authorList>
            <person name="Voget S."/>
            <person name="Dogs M."/>
            <person name="Brinkhoff T.H."/>
            <person name="Daniel R."/>
        </authorList>
    </citation>
    <scope>NUCLEOTIDE SEQUENCE [LARGE SCALE GENOMIC DNA]</scope>
    <source>
        <strain evidence="4 5">B14</strain>
    </source>
</reference>
<reference evidence="5" key="2">
    <citation type="submission" date="2024-01" db="EMBL/GenBank/DDBJ databases">
        <title>Roseobacter fucihabitans sp. nov., isolated from the brown alga Fucus spiralis.</title>
        <authorList>
            <person name="Hahnke S."/>
            <person name="Berger M."/>
            <person name="Schlingloff A."/>
            <person name="Athale I."/>
            <person name="Neumann-Schaal M."/>
            <person name="Adenaya A."/>
            <person name="Poehlein A."/>
            <person name="Daniel R."/>
            <person name="Pertersen J."/>
            <person name="Brinkhoff T."/>
        </authorList>
    </citation>
    <scope>NUCLEOTIDE SEQUENCE [LARGE SCALE GENOMIC DNA]</scope>
    <source>
        <strain evidence="5">B14</strain>
    </source>
</reference>
<proteinExistence type="predicted"/>
<feature type="chain" id="PRO_5045309279" description="EF-hand domain-containing protein" evidence="2">
    <location>
        <begin position="27"/>
        <end position="169"/>
    </location>
</feature>
<accession>A0ABZ2C0E4</accession>
<name>A0ABZ2C0E4_9RHOB</name>
<dbReference type="Gene3D" id="1.10.238.10">
    <property type="entry name" value="EF-hand"/>
    <property type="match status" value="2"/>
</dbReference>
<dbReference type="SMART" id="SM00054">
    <property type="entry name" value="EFh"/>
    <property type="match status" value="2"/>
</dbReference>
<evidence type="ECO:0000256" key="1">
    <source>
        <dbReference type="SAM" id="MobiDB-lite"/>
    </source>
</evidence>
<evidence type="ECO:0000313" key="5">
    <source>
        <dbReference type="Proteomes" id="UP001318682"/>
    </source>
</evidence>
<dbReference type="PROSITE" id="PS00018">
    <property type="entry name" value="EF_HAND_1"/>
    <property type="match status" value="2"/>
</dbReference>
<dbReference type="SUPFAM" id="SSF47473">
    <property type="entry name" value="EF-hand"/>
    <property type="match status" value="1"/>
</dbReference>
<dbReference type="RefSeq" id="WP_187429516.1">
    <property type="nucleotide sequence ID" value="NZ_CP143423.1"/>
</dbReference>
<gene>
    <name evidence="4" type="ORF">ROLI_041120</name>
</gene>
<evidence type="ECO:0000259" key="3">
    <source>
        <dbReference type="PROSITE" id="PS50222"/>
    </source>
</evidence>
<evidence type="ECO:0000313" key="4">
    <source>
        <dbReference type="EMBL" id="WVX51011.1"/>
    </source>
</evidence>
<dbReference type="InterPro" id="IPR018247">
    <property type="entry name" value="EF_Hand_1_Ca_BS"/>
</dbReference>
<dbReference type="Proteomes" id="UP001318682">
    <property type="component" value="Chromosome"/>
</dbReference>
<dbReference type="InterPro" id="IPR002048">
    <property type="entry name" value="EF_hand_dom"/>
</dbReference>
<organism evidence="4 5">
    <name type="scientific">Roseobacter fucihabitans</name>
    <dbReference type="NCBI Taxonomy" id="1537242"/>
    <lineage>
        <taxon>Bacteria</taxon>
        <taxon>Pseudomonadati</taxon>
        <taxon>Pseudomonadota</taxon>
        <taxon>Alphaproteobacteria</taxon>
        <taxon>Rhodobacterales</taxon>
        <taxon>Roseobacteraceae</taxon>
        <taxon>Roseobacter</taxon>
    </lineage>
</organism>
<dbReference type="PROSITE" id="PS50222">
    <property type="entry name" value="EF_HAND_2"/>
    <property type="match status" value="1"/>
</dbReference>
<dbReference type="InterPro" id="IPR011992">
    <property type="entry name" value="EF-hand-dom_pair"/>
</dbReference>